<keyword evidence="3" id="KW-1185">Reference proteome</keyword>
<dbReference type="Proteomes" id="UP000014071">
    <property type="component" value="Unassembled WGS sequence"/>
</dbReference>
<feature type="compositionally biased region" description="Acidic residues" evidence="1">
    <location>
        <begin position="547"/>
        <end position="564"/>
    </location>
</feature>
<accession>R9PDA2</accession>
<protein>
    <submittedName>
        <fullName evidence="2">Blue copper oxidase cueO</fullName>
    </submittedName>
</protein>
<feature type="region of interest" description="Disordered" evidence="1">
    <location>
        <begin position="541"/>
        <end position="586"/>
    </location>
</feature>
<sequence length="762" mass="81007">MRSSIRISPPLCPNAQMLDDELKLCHAAMPCSSISIPVHATEGGMVVVNDRVCPKPFLLTPRGGEARPAGSARDFVPQWCAVIKANRHTDSRAADGNIDSHSVGNSSDQNSDMRRIADQTSIDAVSEVMYRAGVHVSDGSEHGLFRARGYRTMISSEACETMRGRVRERDNRALPQSTMRDLRGREISRGARVTQARHRMRRLCRAKSADTDCCSALFGPSFPPDHRHRNPDFFNAALIADRLSQVQFNMVSLPRFLQASTTSHDAPDPCAPSIPNVATEIMSDESIPNGGPLGPLRPPGSLKTVFRTPLPRDLDADEFVDEVVPEHIQSSLLTSSASTGRRLRLDDSAGEGLRRNVLLRNAMLSSLERERRELSEATIEYSAVASSNVDALVTSDSGADEDEAQFFEDLLSELSGSDTSSSASALLETSTRPTTTDRPAEEGGQLEELDSSLPAAHLLPSLASALRLIVPIADSAAGSGRPDAVLSDSYSSAVSAAQTCDDSGFAESASRPASAASCCVGYPNVCPYPAVIDLAGGSSEELPALIDDNDSDLDEDEDADDDGELQLGPTPEAAAPITAGASGQEVSALSEGDLMAPISRSPVISPVHPVCGDHVGFYDLLSPETSRPTSPLSSASSKGDGEGPSPLLLPSDGGPLPSLAELSLQLPALSGTDVVAPPSRTLTGAWFEHKLDSADGTGARADRIRWSTYPSSCHRPPAPFASSSTTLEYQSFRLDHEVDCDGSPIVADHGPTDRSVVVHWSR</sequence>
<evidence type="ECO:0000256" key="1">
    <source>
        <dbReference type="SAM" id="MobiDB-lite"/>
    </source>
</evidence>
<name>R9PDA2_PSEHS</name>
<dbReference type="OrthoDB" id="2556364at2759"/>
<dbReference type="eggNOG" id="ENOG502RD7Q">
    <property type="taxonomic scope" value="Eukaryota"/>
</dbReference>
<dbReference type="GeneID" id="24112195"/>
<dbReference type="RefSeq" id="XP_012192916.1">
    <property type="nucleotide sequence ID" value="XM_012337526.1"/>
</dbReference>
<organism evidence="2 3">
    <name type="scientific">Pseudozyma hubeiensis (strain SY62)</name>
    <name type="common">Yeast</name>
    <dbReference type="NCBI Taxonomy" id="1305764"/>
    <lineage>
        <taxon>Eukaryota</taxon>
        <taxon>Fungi</taxon>
        <taxon>Dikarya</taxon>
        <taxon>Basidiomycota</taxon>
        <taxon>Ustilaginomycotina</taxon>
        <taxon>Ustilaginomycetes</taxon>
        <taxon>Ustilaginales</taxon>
        <taxon>Ustilaginaceae</taxon>
        <taxon>Pseudozyma</taxon>
    </lineage>
</organism>
<evidence type="ECO:0000313" key="2">
    <source>
        <dbReference type="EMBL" id="GAC99329.1"/>
    </source>
</evidence>
<feature type="compositionally biased region" description="Low complexity" evidence="1">
    <location>
        <begin position="625"/>
        <end position="656"/>
    </location>
</feature>
<feature type="region of interest" description="Disordered" evidence="1">
    <location>
        <begin position="91"/>
        <end position="114"/>
    </location>
</feature>
<dbReference type="AlphaFoldDB" id="R9PDA2"/>
<dbReference type="HOGENOM" id="CLU_366062_0_0_1"/>
<proteinExistence type="predicted"/>
<gene>
    <name evidence="2" type="ORF">PHSY_006930</name>
</gene>
<feature type="compositionally biased region" description="Low complexity" evidence="1">
    <location>
        <begin position="416"/>
        <end position="431"/>
    </location>
</feature>
<dbReference type="EMBL" id="DF238831">
    <property type="protein sequence ID" value="GAC99329.1"/>
    <property type="molecule type" value="Genomic_DNA"/>
</dbReference>
<feature type="compositionally biased region" description="Polar residues" evidence="1">
    <location>
        <begin position="99"/>
        <end position="110"/>
    </location>
</feature>
<feature type="region of interest" description="Disordered" evidence="1">
    <location>
        <begin position="416"/>
        <end position="445"/>
    </location>
</feature>
<evidence type="ECO:0000313" key="3">
    <source>
        <dbReference type="Proteomes" id="UP000014071"/>
    </source>
</evidence>
<reference evidence="3" key="1">
    <citation type="journal article" date="2013" name="Genome Announc.">
        <title>Draft genome sequence of the basidiomycetous yeast-like fungus Pseudozyma hubeiensis SY62, which produces an abundant amount of the biosurfactant mannosylerythritol lipids.</title>
        <authorList>
            <person name="Konishi M."/>
            <person name="Hatada Y."/>
            <person name="Horiuchi J."/>
        </authorList>
    </citation>
    <scope>NUCLEOTIDE SEQUENCE [LARGE SCALE GENOMIC DNA]</scope>
    <source>
        <strain evidence="3">SY62</strain>
    </source>
</reference>
<feature type="region of interest" description="Disordered" evidence="1">
    <location>
        <begin position="622"/>
        <end position="656"/>
    </location>
</feature>